<dbReference type="AlphaFoldDB" id="A0A270N3A1"/>
<name>A0A270N3A1_STEMA</name>
<dbReference type="GO" id="GO:0006508">
    <property type="term" value="P:proteolysis"/>
    <property type="evidence" value="ECO:0007669"/>
    <property type="project" value="UniProtKB-KW"/>
</dbReference>
<gene>
    <name evidence="9" type="ORF">CEK00_21045</name>
</gene>
<dbReference type="CDD" id="cd07328">
    <property type="entry name" value="M48_Ste24p_like"/>
    <property type="match status" value="1"/>
</dbReference>
<evidence type="ECO:0000256" key="7">
    <source>
        <dbReference type="SAM" id="Phobius"/>
    </source>
</evidence>
<comment type="cofactor">
    <cofactor evidence="1">
        <name>Zn(2+)</name>
        <dbReference type="ChEBI" id="CHEBI:29105"/>
    </cofactor>
</comment>
<evidence type="ECO:0000256" key="2">
    <source>
        <dbReference type="ARBA" id="ARBA00022670"/>
    </source>
</evidence>
<keyword evidence="7" id="KW-1133">Transmembrane helix</keyword>
<dbReference type="Pfam" id="PF01435">
    <property type="entry name" value="Peptidase_M48"/>
    <property type="match status" value="1"/>
</dbReference>
<evidence type="ECO:0000259" key="8">
    <source>
        <dbReference type="Pfam" id="PF01435"/>
    </source>
</evidence>
<evidence type="ECO:0000313" key="9">
    <source>
        <dbReference type="EMBL" id="PAM66596.1"/>
    </source>
</evidence>
<dbReference type="Proteomes" id="UP000216433">
    <property type="component" value="Unassembled WGS sequence"/>
</dbReference>
<keyword evidence="2" id="KW-0645">Protease</keyword>
<evidence type="ECO:0000256" key="5">
    <source>
        <dbReference type="ARBA" id="ARBA00022833"/>
    </source>
</evidence>
<keyword evidence="7" id="KW-0812">Transmembrane</keyword>
<dbReference type="InterPro" id="IPR001915">
    <property type="entry name" value="Peptidase_M48"/>
</dbReference>
<keyword evidence="7" id="KW-0472">Membrane</keyword>
<evidence type="ECO:0000313" key="10">
    <source>
        <dbReference type="Proteomes" id="UP000216433"/>
    </source>
</evidence>
<feature type="transmembrane region" description="Helical" evidence="7">
    <location>
        <begin position="70"/>
        <end position="91"/>
    </location>
</feature>
<keyword evidence="6" id="KW-0482">Metalloprotease</keyword>
<evidence type="ECO:0000256" key="3">
    <source>
        <dbReference type="ARBA" id="ARBA00022723"/>
    </source>
</evidence>
<evidence type="ECO:0000256" key="1">
    <source>
        <dbReference type="ARBA" id="ARBA00001947"/>
    </source>
</evidence>
<feature type="domain" description="Peptidase M48" evidence="8">
    <location>
        <begin position="152"/>
        <end position="342"/>
    </location>
</feature>
<sequence length="648" mass="71240">MRPRQIPMQADAPSSRRSVRRIREAMGGMLAGTAGVVLLGLPLAVIAVLPLTAVLALAWAGKAGLPLPHIMLAAMAVLALLHLCAVARMLAGYRTEATDVESWPVLRRADAPALFAVLDSVAATRRLPSIDQVWIHDECNASISVERRWRPGTTPALRVTLGFPLLVMLSPEQMRAVIAHELGHVGGTRAVLHSLLARLLAVTSGNTPHNADTCYARSVWRLVAWVGRLCGPVSGRCWRRLSHSCEYRADRAAAQCCGGARVAQTLAMIGLAKHTLSTIWWPLFFPADATSAAPEGRPFAGLLLGDLRWPDVSERSYWLDEALLCGVAPLPTHPRLSDRLGMLGGTNMPVLDPIGEGCSALSVLVPMKMSSKLADALDRRWPADAAGAWEEHVARCERLRQERDHLLCRRSTQVLPARALERLGWLQRELADAGCWQILKDALASGDQDLAVARSMLIERAIDCGDRAAATALLDECAGQSIDMDRHCRRWQLRLLHGEGAEDSRLALLRRAVAADALADHAESVEWDSVEADSIFEPFEMPDHVLEDFRCSLQRVQAIARSVSLLRQRSRWRSERHRLVVVVVPDAGLQETLLDRLRIRDSHQRLRCTHLLEAVQFPGGLAWVGTVEMPDSRLAGRVARGKAFARMI</sequence>
<protein>
    <recommendedName>
        <fullName evidence="8">Peptidase M48 domain-containing protein</fullName>
    </recommendedName>
</protein>
<organism evidence="9 10">
    <name type="scientific">Stenotrophomonas maltophilia</name>
    <name type="common">Pseudomonas maltophilia</name>
    <name type="synonym">Xanthomonas maltophilia</name>
    <dbReference type="NCBI Taxonomy" id="40324"/>
    <lineage>
        <taxon>Bacteria</taxon>
        <taxon>Pseudomonadati</taxon>
        <taxon>Pseudomonadota</taxon>
        <taxon>Gammaproteobacteria</taxon>
        <taxon>Lysobacterales</taxon>
        <taxon>Lysobacteraceae</taxon>
        <taxon>Stenotrophomonas</taxon>
        <taxon>Stenotrophomonas maltophilia group</taxon>
    </lineage>
</organism>
<feature type="transmembrane region" description="Helical" evidence="7">
    <location>
        <begin position="25"/>
        <end position="58"/>
    </location>
</feature>
<keyword evidence="4" id="KW-0378">Hydrolase</keyword>
<evidence type="ECO:0000256" key="6">
    <source>
        <dbReference type="ARBA" id="ARBA00023049"/>
    </source>
</evidence>
<keyword evidence="3" id="KW-0479">Metal-binding</keyword>
<dbReference type="GO" id="GO:0004222">
    <property type="term" value="F:metalloendopeptidase activity"/>
    <property type="evidence" value="ECO:0007669"/>
    <property type="project" value="InterPro"/>
</dbReference>
<dbReference type="GO" id="GO:0046872">
    <property type="term" value="F:metal ion binding"/>
    <property type="evidence" value="ECO:0007669"/>
    <property type="project" value="UniProtKB-KW"/>
</dbReference>
<evidence type="ECO:0000256" key="4">
    <source>
        <dbReference type="ARBA" id="ARBA00022801"/>
    </source>
</evidence>
<accession>A0A270N3A1</accession>
<comment type="caution">
    <text evidence="9">The sequence shown here is derived from an EMBL/GenBank/DDBJ whole genome shotgun (WGS) entry which is preliminary data.</text>
</comment>
<reference evidence="9 10" key="1">
    <citation type="submission" date="2017-06" db="EMBL/GenBank/DDBJ databases">
        <title>Genome sequencing and assembly of Stenotrophomonas maltophilia DF07.</title>
        <authorList>
            <person name="Iyer R."/>
        </authorList>
    </citation>
    <scope>NUCLEOTIDE SEQUENCE [LARGE SCALE GENOMIC DNA]</scope>
    <source>
        <strain evidence="9 10">DF07</strain>
    </source>
</reference>
<dbReference type="Gene3D" id="3.30.2010.10">
    <property type="entry name" value="Metalloproteases ('zincins'), catalytic domain"/>
    <property type="match status" value="1"/>
</dbReference>
<keyword evidence="5" id="KW-0862">Zinc</keyword>
<proteinExistence type="predicted"/>
<dbReference type="EMBL" id="NJGC01000047">
    <property type="protein sequence ID" value="PAM66596.1"/>
    <property type="molecule type" value="Genomic_DNA"/>
</dbReference>